<gene>
    <name evidence="1" type="ORF">C8A04DRAFT_13629</name>
</gene>
<protein>
    <submittedName>
        <fullName evidence="1">Uncharacterized protein</fullName>
    </submittedName>
</protein>
<reference evidence="1" key="2">
    <citation type="submission" date="2023-05" db="EMBL/GenBank/DDBJ databases">
        <authorList>
            <consortium name="Lawrence Berkeley National Laboratory"/>
            <person name="Steindorff A."/>
            <person name="Hensen N."/>
            <person name="Bonometti L."/>
            <person name="Westerberg I."/>
            <person name="Brannstrom I.O."/>
            <person name="Guillou S."/>
            <person name="Cros-Aarteil S."/>
            <person name="Calhoun S."/>
            <person name="Haridas S."/>
            <person name="Kuo A."/>
            <person name="Mondo S."/>
            <person name="Pangilinan J."/>
            <person name="Riley R."/>
            <person name="Labutti K."/>
            <person name="Andreopoulos B."/>
            <person name="Lipzen A."/>
            <person name="Chen C."/>
            <person name="Yanf M."/>
            <person name="Daum C."/>
            <person name="Ng V."/>
            <person name="Clum A."/>
            <person name="Ohm R."/>
            <person name="Martin F."/>
            <person name="Silar P."/>
            <person name="Natvig D."/>
            <person name="Lalanne C."/>
            <person name="Gautier V."/>
            <person name="Ament-Velasquez S.L."/>
            <person name="Kruys A."/>
            <person name="Hutchinson M.I."/>
            <person name="Powell A.J."/>
            <person name="Barry K."/>
            <person name="Miller A.N."/>
            <person name="Grigoriev I.V."/>
            <person name="Debuchy R."/>
            <person name="Gladieux P."/>
            <person name="Thoren M.H."/>
            <person name="Johannesson H."/>
        </authorList>
    </citation>
    <scope>NUCLEOTIDE SEQUENCE</scope>
    <source>
        <strain evidence="1">CBS 141.50</strain>
    </source>
</reference>
<dbReference type="RefSeq" id="XP_062635367.1">
    <property type="nucleotide sequence ID" value="XM_062777787.1"/>
</dbReference>
<evidence type="ECO:0000313" key="2">
    <source>
        <dbReference type="Proteomes" id="UP001302676"/>
    </source>
</evidence>
<sequence length="181" mass="20723">MFPTLSRRLALTRRLAQAVESAAEVPTTATASPAAPAHPVYRLRKKWPPDFSTMSPQQQFRFEKKFKRRITDARATPRFDMALRLFQVVITAGMFGCPCVELNLDLLTCFSVFLTWGTLFLDYGTLPHPFGPVRWILPRFSYPVSSLLTRPWAKFREAFFGFFRSLSDDPSKLKTNNRPSA</sequence>
<evidence type="ECO:0000313" key="1">
    <source>
        <dbReference type="EMBL" id="KAK4141996.1"/>
    </source>
</evidence>
<keyword evidence="2" id="KW-1185">Reference proteome</keyword>
<comment type="caution">
    <text evidence="1">The sequence shown here is derived from an EMBL/GenBank/DDBJ whole genome shotgun (WGS) entry which is preliminary data.</text>
</comment>
<dbReference type="GeneID" id="87814400"/>
<name>A0AAN6ZLT8_9PEZI</name>
<dbReference type="Proteomes" id="UP001302676">
    <property type="component" value="Unassembled WGS sequence"/>
</dbReference>
<dbReference type="AlphaFoldDB" id="A0AAN6ZLT8"/>
<proteinExistence type="predicted"/>
<reference evidence="1" key="1">
    <citation type="journal article" date="2023" name="Mol. Phylogenet. Evol.">
        <title>Genome-scale phylogeny and comparative genomics of the fungal order Sordariales.</title>
        <authorList>
            <person name="Hensen N."/>
            <person name="Bonometti L."/>
            <person name="Westerberg I."/>
            <person name="Brannstrom I.O."/>
            <person name="Guillou S."/>
            <person name="Cros-Aarteil S."/>
            <person name="Calhoun S."/>
            <person name="Haridas S."/>
            <person name="Kuo A."/>
            <person name="Mondo S."/>
            <person name="Pangilinan J."/>
            <person name="Riley R."/>
            <person name="LaButti K."/>
            <person name="Andreopoulos B."/>
            <person name="Lipzen A."/>
            <person name="Chen C."/>
            <person name="Yan M."/>
            <person name="Daum C."/>
            <person name="Ng V."/>
            <person name="Clum A."/>
            <person name="Steindorff A."/>
            <person name="Ohm R.A."/>
            <person name="Martin F."/>
            <person name="Silar P."/>
            <person name="Natvig D.O."/>
            <person name="Lalanne C."/>
            <person name="Gautier V."/>
            <person name="Ament-Velasquez S.L."/>
            <person name="Kruys A."/>
            <person name="Hutchinson M.I."/>
            <person name="Powell A.J."/>
            <person name="Barry K."/>
            <person name="Miller A.N."/>
            <person name="Grigoriev I.V."/>
            <person name="Debuchy R."/>
            <person name="Gladieux P."/>
            <person name="Hiltunen Thoren M."/>
            <person name="Johannesson H."/>
        </authorList>
    </citation>
    <scope>NUCLEOTIDE SEQUENCE</scope>
    <source>
        <strain evidence="1">CBS 141.50</strain>
    </source>
</reference>
<accession>A0AAN6ZLT8</accession>
<dbReference type="EMBL" id="MU853603">
    <property type="protein sequence ID" value="KAK4141996.1"/>
    <property type="molecule type" value="Genomic_DNA"/>
</dbReference>
<organism evidence="1 2">
    <name type="scientific">Dichotomopilus funicola</name>
    <dbReference type="NCBI Taxonomy" id="1934379"/>
    <lineage>
        <taxon>Eukaryota</taxon>
        <taxon>Fungi</taxon>
        <taxon>Dikarya</taxon>
        <taxon>Ascomycota</taxon>
        <taxon>Pezizomycotina</taxon>
        <taxon>Sordariomycetes</taxon>
        <taxon>Sordariomycetidae</taxon>
        <taxon>Sordariales</taxon>
        <taxon>Chaetomiaceae</taxon>
        <taxon>Dichotomopilus</taxon>
    </lineage>
</organism>